<dbReference type="AlphaFoldDB" id="A0A5C5WAD2"/>
<evidence type="ECO:0000313" key="19">
    <source>
        <dbReference type="Proteomes" id="UP000318995"/>
    </source>
</evidence>
<feature type="transmembrane region" description="Helical" evidence="16">
    <location>
        <begin position="125"/>
        <end position="143"/>
    </location>
</feature>
<dbReference type="SMART" id="SM00843">
    <property type="entry name" value="Ftsk_gamma"/>
    <property type="match status" value="1"/>
</dbReference>
<evidence type="ECO:0000259" key="17">
    <source>
        <dbReference type="PROSITE" id="PS50901"/>
    </source>
</evidence>
<dbReference type="Pfam" id="PF09397">
    <property type="entry name" value="FtsK_gamma"/>
    <property type="match status" value="1"/>
</dbReference>
<feature type="region of interest" description="Disordered" evidence="15">
    <location>
        <begin position="244"/>
        <end position="305"/>
    </location>
</feature>
<evidence type="ECO:0000313" key="18">
    <source>
        <dbReference type="EMBL" id="TWT47630.1"/>
    </source>
</evidence>
<feature type="compositionally biased region" description="Acidic residues" evidence="15">
    <location>
        <begin position="907"/>
        <end position="1013"/>
    </location>
</feature>
<dbReference type="Pfam" id="PF13491">
    <property type="entry name" value="FtsK_4TM"/>
    <property type="match status" value="1"/>
</dbReference>
<dbReference type="PANTHER" id="PTHR22683:SF41">
    <property type="entry name" value="DNA TRANSLOCASE FTSK"/>
    <property type="match status" value="1"/>
</dbReference>
<dbReference type="InterPro" id="IPR025199">
    <property type="entry name" value="FtsK_4TM"/>
</dbReference>
<dbReference type="GO" id="GO:0007059">
    <property type="term" value="P:chromosome segregation"/>
    <property type="evidence" value="ECO:0007669"/>
    <property type="project" value="UniProtKB-KW"/>
</dbReference>
<comment type="subcellular location">
    <subcellularLocation>
        <location evidence="1">Cell membrane</location>
        <topology evidence="1">Multi-pass membrane protein</topology>
    </subcellularLocation>
</comment>
<protein>
    <submittedName>
        <fullName evidence="18">DNA translocase FtsK</fullName>
    </submittedName>
</protein>
<feature type="domain" description="FtsK" evidence="17">
    <location>
        <begin position="523"/>
        <end position="733"/>
    </location>
</feature>
<dbReference type="SMART" id="SM00382">
    <property type="entry name" value="AAA"/>
    <property type="match status" value="1"/>
</dbReference>
<evidence type="ECO:0000256" key="2">
    <source>
        <dbReference type="ARBA" id="ARBA00006474"/>
    </source>
</evidence>
<feature type="region of interest" description="Disordered" evidence="15">
    <location>
        <begin position="331"/>
        <end position="365"/>
    </location>
</feature>
<evidence type="ECO:0000256" key="8">
    <source>
        <dbReference type="ARBA" id="ARBA00022840"/>
    </source>
</evidence>
<feature type="compositionally biased region" description="Acidic residues" evidence="15">
    <location>
        <begin position="255"/>
        <end position="304"/>
    </location>
</feature>
<keyword evidence="7" id="KW-0159">Chromosome partition</keyword>
<proteinExistence type="inferred from homology"/>
<dbReference type="InterPro" id="IPR041027">
    <property type="entry name" value="FtsK_alpha"/>
</dbReference>
<dbReference type="InterPro" id="IPR018541">
    <property type="entry name" value="Ftsk_gamma"/>
</dbReference>
<evidence type="ECO:0000256" key="5">
    <source>
        <dbReference type="ARBA" id="ARBA00022692"/>
    </source>
</evidence>
<keyword evidence="4" id="KW-0132">Cell division</keyword>
<organism evidence="18 19">
    <name type="scientific">Botrimarina hoheduenensis</name>
    <dbReference type="NCBI Taxonomy" id="2528000"/>
    <lineage>
        <taxon>Bacteria</taxon>
        <taxon>Pseudomonadati</taxon>
        <taxon>Planctomycetota</taxon>
        <taxon>Planctomycetia</taxon>
        <taxon>Pirellulales</taxon>
        <taxon>Lacipirellulaceae</taxon>
        <taxon>Botrimarina</taxon>
    </lineage>
</organism>
<dbReference type="InterPro" id="IPR050206">
    <property type="entry name" value="FtsK/SpoIIIE/SftA"/>
</dbReference>
<dbReference type="Pfam" id="PF17854">
    <property type="entry name" value="FtsK_alpha"/>
    <property type="match status" value="1"/>
</dbReference>
<evidence type="ECO:0000256" key="4">
    <source>
        <dbReference type="ARBA" id="ARBA00022618"/>
    </source>
</evidence>
<evidence type="ECO:0000256" key="9">
    <source>
        <dbReference type="ARBA" id="ARBA00022989"/>
    </source>
</evidence>
<accession>A0A5C5WAD2</accession>
<dbReference type="InterPro" id="IPR003593">
    <property type="entry name" value="AAA+_ATPase"/>
</dbReference>
<dbReference type="InterPro" id="IPR036390">
    <property type="entry name" value="WH_DNA-bd_sf"/>
</dbReference>
<feature type="transmembrane region" description="Helical" evidence="16">
    <location>
        <begin position="96"/>
        <end position="113"/>
    </location>
</feature>
<keyword evidence="11 16" id="KW-0472">Membrane</keyword>
<keyword evidence="19" id="KW-1185">Reference proteome</keyword>
<feature type="compositionally biased region" description="Basic and acidic residues" evidence="15">
    <location>
        <begin position="244"/>
        <end position="254"/>
    </location>
</feature>
<feature type="compositionally biased region" description="Low complexity" evidence="15">
    <location>
        <begin position="883"/>
        <end position="906"/>
    </location>
</feature>
<keyword evidence="5 16" id="KW-0812">Transmembrane</keyword>
<dbReference type="InterPro" id="IPR027417">
    <property type="entry name" value="P-loop_NTPase"/>
</dbReference>
<keyword evidence="12" id="KW-0131">Cell cycle</keyword>
<name>A0A5C5WAD2_9BACT</name>
<reference evidence="18 19" key="1">
    <citation type="submission" date="2019-02" db="EMBL/GenBank/DDBJ databases">
        <title>Deep-cultivation of Planctomycetes and their phenomic and genomic characterization uncovers novel biology.</title>
        <authorList>
            <person name="Wiegand S."/>
            <person name="Jogler M."/>
            <person name="Boedeker C."/>
            <person name="Pinto D."/>
            <person name="Vollmers J."/>
            <person name="Rivas-Marin E."/>
            <person name="Kohn T."/>
            <person name="Peeters S.H."/>
            <person name="Heuer A."/>
            <person name="Rast P."/>
            <person name="Oberbeckmann S."/>
            <person name="Bunk B."/>
            <person name="Jeske O."/>
            <person name="Meyerdierks A."/>
            <person name="Storesund J.E."/>
            <person name="Kallscheuer N."/>
            <person name="Luecker S."/>
            <person name="Lage O.M."/>
            <person name="Pohl T."/>
            <person name="Merkel B.J."/>
            <person name="Hornburger P."/>
            <person name="Mueller R.-W."/>
            <person name="Bruemmer F."/>
            <person name="Labrenz M."/>
            <person name="Spormann A.M."/>
            <person name="Op Den Camp H."/>
            <person name="Overmann J."/>
            <person name="Amann R."/>
            <person name="Jetten M.S.M."/>
            <person name="Mascher T."/>
            <person name="Medema M.H."/>
            <person name="Devos D.P."/>
            <person name="Kaster A.-K."/>
            <person name="Ovreas L."/>
            <person name="Rohde M."/>
            <person name="Galperin M.Y."/>
            <person name="Jogler C."/>
        </authorList>
    </citation>
    <scope>NUCLEOTIDE SEQUENCE [LARGE SCALE GENOMIC DNA]</scope>
    <source>
        <strain evidence="18 19">Pla111</strain>
    </source>
</reference>
<evidence type="ECO:0000256" key="3">
    <source>
        <dbReference type="ARBA" id="ARBA00022475"/>
    </source>
</evidence>
<comment type="caution">
    <text evidence="18">The sequence shown here is derived from an EMBL/GenBank/DDBJ whole genome shotgun (WGS) entry which is preliminary data.</text>
</comment>
<evidence type="ECO:0000256" key="11">
    <source>
        <dbReference type="ARBA" id="ARBA00023136"/>
    </source>
</evidence>
<dbReference type="Gene3D" id="3.30.980.40">
    <property type="match status" value="1"/>
</dbReference>
<sequence length="1013" mass="109852">MAVGVRVELTCLLRPFVASPASSPPRPAPLPDRSPKIDVAALLLGVVTLLAGVSLASYDRFDPPSRLAWPPVEGVRNACGAVGAQTAHTLLQTLGVGAYYALASAGGLTWLLLKRREIDQPILRVAGWGLSLVGFSTLATLLLPSWTPGPLVGAGGEIGALGRTWLEANFASAGAVLVGVAAVLAGLLLSTDYFLFRAAAKTAAVSATTVVAAGRVGQAAVTRLARVHRRTDLDLVEATGLADGKTKEGAVLDSEKEDAEENDEAEDDADQWEYEDADEEDEASDDEEWEYEDEEEEELVEADEAAPTGAIAGAAAAVGGIGKRLATALRVKTPDTPTTNNPPPTDAPQSEAEDGIGVRKPKAKSEREQIIESLEAADHDADFDSDYELPPIDLLLAAEEISYDQHEKEVRRKAKILEQTFANFGFNVKVVEVETGPVIAQYEVELEPGLRLSKITGLADDLAIALRAPSVRIVAPIPGKNTVGIEAPNDTRQVVRLREVIEETDGQARRMKIPIYLGKDVAGNPMVVDLAALPHLLIAGRTGTGKSVCLNSIIVSILMSRGPDEVRMLMIDPKMVELSGYRKLPHLMHPVVTDMKKAEAILAWAVDKMEERYTLLARAGVRHVSVYNQLSEAELRDRLQSSDGEPMDDASFSLIPKQLPFIVIVADEMADLMMTAGKDVEQHIIRLAQKSRAVGIHLILATQKPTVDVITGLIKSNLPARIAFQVASRTDSRVVLDEMGADKLLGNGDMLFLSPGTSMLLRGQGTYLSDDEISRVVDYVGTDDQQFAVELMQLKTKEEEEAATGPGPLKNRDELYQAAVDVVVRERRGSVSLLQRCLGIGYGRAARLIDFMAEDGIVGEYNGSQAREILITVEEWEAMTAEGGTATASPAVPVTVSPAAAKPTAPWEEEQDSATEDEAEAFDEEDEQDDAEEDPEEDAEEEDEEDDAEEDDAESEDDETAEEEDEEEWEYEEEDESEEGEEGDEEWEYVYEDEDAESEEDQEEDPEEDEEAA</sequence>
<dbReference type="SUPFAM" id="SSF46785">
    <property type="entry name" value="Winged helix' DNA-binding domain"/>
    <property type="match status" value="1"/>
</dbReference>
<feature type="region of interest" description="Disordered" evidence="15">
    <location>
        <begin position="883"/>
        <end position="1013"/>
    </location>
</feature>
<dbReference type="GO" id="GO:0005886">
    <property type="term" value="C:plasma membrane"/>
    <property type="evidence" value="ECO:0007669"/>
    <property type="project" value="UniProtKB-SubCell"/>
</dbReference>
<keyword evidence="3" id="KW-1003">Cell membrane</keyword>
<dbReference type="Proteomes" id="UP000318995">
    <property type="component" value="Unassembled WGS sequence"/>
</dbReference>
<feature type="binding site" evidence="14">
    <location>
        <begin position="540"/>
        <end position="547"/>
    </location>
    <ligand>
        <name>ATP</name>
        <dbReference type="ChEBI" id="CHEBI:30616"/>
    </ligand>
</feature>
<dbReference type="SUPFAM" id="SSF52540">
    <property type="entry name" value="P-loop containing nucleoside triphosphate hydrolases"/>
    <property type="match status" value="1"/>
</dbReference>
<dbReference type="GO" id="GO:0003677">
    <property type="term" value="F:DNA binding"/>
    <property type="evidence" value="ECO:0007669"/>
    <property type="project" value="UniProtKB-KW"/>
</dbReference>
<gene>
    <name evidence="18" type="primary">ftsK</name>
    <name evidence="18" type="ORF">Pla111_12460</name>
</gene>
<evidence type="ECO:0000256" key="10">
    <source>
        <dbReference type="ARBA" id="ARBA00023125"/>
    </source>
</evidence>
<dbReference type="Gene3D" id="1.10.10.10">
    <property type="entry name" value="Winged helix-like DNA-binding domain superfamily/Winged helix DNA-binding domain"/>
    <property type="match status" value="1"/>
</dbReference>
<dbReference type="GO" id="GO:0005524">
    <property type="term" value="F:ATP binding"/>
    <property type="evidence" value="ECO:0007669"/>
    <property type="project" value="UniProtKB-UniRule"/>
</dbReference>
<dbReference type="InterPro" id="IPR036388">
    <property type="entry name" value="WH-like_DNA-bd_sf"/>
</dbReference>
<keyword evidence="8 14" id="KW-0067">ATP-binding</keyword>
<keyword evidence="10" id="KW-0238">DNA-binding</keyword>
<feature type="transmembrane region" description="Helical" evidence="16">
    <location>
        <begin position="39"/>
        <end position="58"/>
    </location>
</feature>
<evidence type="ECO:0000256" key="16">
    <source>
        <dbReference type="SAM" id="Phobius"/>
    </source>
</evidence>
<evidence type="ECO:0000256" key="7">
    <source>
        <dbReference type="ARBA" id="ARBA00022829"/>
    </source>
</evidence>
<dbReference type="PANTHER" id="PTHR22683">
    <property type="entry name" value="SPORULATION PROTEIN RELATED"/>
    <property type="match status" value="1"/>
</dbReference>
<dbReference type="Pfam" id="PF01580">
    <property type="entry name" value="FtsK_SpoIIIE"/>
    <property type="match status" value="1"/>
</dbReference>
<evidence type="ECO:0000256" key="13">
    <source>
        <dbReference type="ARBA" id="ARBA00025923"/>
    </source>
</evidence>
<comment type="subunit">
    <text evidence="13">Homohexamer. Forms a ring that surrounds DNA.</text>
</comment>
<evidence type="ECO:0000256" key="14">
    <source>
        <dbReference type="PROSITE-ProRule" id="PRU00289"/>
    </source>
</evidence>
<dbReference type="OrthoDB" id="9807790at2"/>
<dbReference type="InterPro" id="IPR002543">
    <property type="entry name" value="FtsK_dom"/>
</dbReference>
<feature type="transmembrane region" description="Helical" evidence="16">
    <location>
        <begin position="170"/>
        <end position="189"/>
    </location>
</feature>
<comment type="similarity">
    <text evidence="2">Belongs to the FtsK/SpoIIIE/SftA family.</text>
</comment>
<evidence type="ECO:0000256" key="1">
    <source>
        <dbReference type="ARBA" id="ARBA00004651"/>
    </source>
</evidence>
<keyword evidence="6 14" id="KW-0547">Nucleotide-binding</keyword>
<dbReference type="PROSITE" id="PS50901">
    <property type="entry name" value="FTSK"/>
    <property type="match status" value="1"/>
</dbReference>
<dbReference type="EMBL" id="SJPH01000002">
    <property type="protein sequence ID" value="TWT47630.1"/>
    <property type="molecule type" value="Genomic_DNA"/>
</dbReference>
<keyword evidence="9 16" id="KW-1133">Transmembrane helix</keyword>
<evidence type="ECO:0000256" key="6">
    <source>
        <dbReference type="ARBA" id="ARBA00022741"/>
    </source>
</evidence>
<evidence type="ECO:0000256" key="12">
    <source>
        <dbReference type="ARBA" id="ARBA00023306"/>
    </source>
</evidence>
<evidence type="ECO:0000256" key="15">
    <source>
        <dbReference type="SAM" id="MobiDB-lite"/>
    </source>
</evidence>
<dbReference type="Gene3D" id="3.40.50.300">
    <property type="entry name" value="P-loop containing nucleotide triphosphate hydrolases"/>
    <property type="match status" value="1"/>
</dbReference>
<dbReference type="GO" id="GO:0051301">
    <property type="term" value="P:cell division"/>
    <property type="evidence" value="ECO:0007669"/>
    <property type="project" value="UniProtKB-KW"/>
</dbReference>